<dbReference type="Pfam" id="PF00970">
    <property type="entry name" value="FAD_binding_6"/>
    <property type="match status" value="1"/>
</dbReference>
<dbReference type="InterPro" id="IPR039261">
    <property type="entry name" value="FNR_nucleotide-bd"/>
</dbReference>
<dbReference type="SUPFAM" id="SSF63380">
    <property type="entry name" value="Riboflavin synthase domain-like"/>
    <property type="match status" value="1"/>
</dbReference>
<evidence type="ECO:0000313" key="8">
    <source>
        <dbReference type="Proteomes" id="UP000719412"/>
    </source>
</evidence>
<evidence type="ECO:0000313" key="7">
    <source>
        <dbReference type="EMBL" id="KAH0813020.1"/>
    </source>
</evidence>
<dbReference type="Pfam" id="PF10147">
    <property type="entry name" value="CR6_interact"/>
    <property type="match status" value="1"/>
</dbReference>
<dbReference type="InterPro" id="IPR002469">
    <property type="entry name" value="Peptidase_S9B_N"/>
</dbReference>
<dbReference type="InterPro" id="IPR050278">
    <property type="entry name" value="Serine_Prot_S9B/DPPIV"/>
</dbReference>
<dbReference type="CDD" id="cd06183">
    <property type="entry name" value="cyt_b5_reduct_like"/>
    <property type="match status" value="1"/>
</dbReference>
<accession>A0A8J6L9E7</accession>
<evidence type="ECO:0000256" key="1">
    <source>
        <dbReference type="ARBA" id="ARBA00001974"/>
    </source>
</evidence>
<dbReference type="SUPFAM" id="SSF52343">
    <property type="entry name" value="Ferredoxin reductase-like, C-terminal NADP-linked domain"/>
    <property type="match status" value="1"/>
</dbReference>
<dbReference type="Pfam" id="PF00175">
    <property type="entry name" value="NAD_binding_1"/>
    <property type="match status" value="1"/>
</dbReference>
<dbReference type="Gene3D" id="2.40.30.10">
    <property type="entry name" value="Translation factors"/>
    <property type="match status" value="1"/>
</dbReference>
<feature type="compositionally biased region" description="Acidic residues" evidence="5">
    <location>
        <begin position="1015"/>
        <end position="1049"/>
    </location>
</feature>
<dbReference type="EMBL" id="JABDTM020025640">
    <property type="protein sequence ID" value="KAH0813020.1"/>
    <property type="molecule type" value="Genomic_DNA"/>
</dbReference>
<dbReference type="InterPro" id="IPR001375">
    <property type="entry name" value="Peptidase_S9_cat"/>
</dbReference>
<name>A0A8J6L9E7_TENMO</name>
<keyword evidence="4" id="KW-0560">Oxidoreductase</keyword>
<dbReference type="SUPFAM" id="SSF82171">
    <property type="entry name" value="DPP6 N-terminal domain-like"/>
    <property type="match status" value="1"/>
</dbReference>
<dbReference type="GO" id="GO:0008239">
    <property type="term" value="F:dipeptidyl-peptidase activity"/>
    <property type="evidence" value="ECO:0007669"/>
    <property type="project" value="TreeGrafter"/>
</dbReference>
<evidence type="ECO:0000256" key="4">
    <source>
        <dbReference type="ARBA" id="ARBA00023002"/>
    </source>
</evidence>
<dbReference type="Gene3D" id="2.140.10.30">
    <property type="entry name" value="Dipeptidylpeptidase IV, N-terminal domain"/>
    <property type="match status" value="1"/>
</dbReference>
<dbReference type="GO" id="GO:0016491">
    <property type="term" value="F:oxidoreductase activity"/>
    <property type="evidence" value="ECO:0007669"/>
    <property type="project" value="UniProtKB-KW"/>
</dbReference>
<reference evidence="7" key="1">
    <citation type="journal article" date="2020" name="J Insects Food Feed">
        <title>The yellow mealworm (Tenebrio molitor) genome: a resource for the emerging insects as food and feed industry.</title>
        <authorList>
            <person name="Eriksson T."/>
            <person name="Andere A."/>
            <person name="Kelstrup H."/>
            <person name="Emery V."/>
            <person name="Picard C."/>
        </authorList>
    </citation>
    <scope>NUCLEOTIDE SEQUENCE</scope>
    <source>
        <strain evidence="7">Stoneville</strain>
        <tissue evidence="7">Whole head</tissue>
    </source>
</reference>
<evidence type="ECO:0000259" key="6">
    <source>
        <dbReference type="PROSITE" id="PS51384"/>
    </source>
</evidence>
<dbReference type="SUPFAM" id="SSF53474">
    <property type="entry name" value="alpha/beta-Hydrolases"/>
    <property type="match status" value="1"/>
</dbReference>
<dbReference type="InterPro" id="IPR043035">
    <property type="entry name" value="Ribosomal_mL64_sf"/>
</dbReference>
<dbReference type="AlphaFoldDB" id="A0A8J6L9E7"/>
<dbReference type="Gene3D" id="6.10.280.120">
    <property type="entry name" value="Growth arrest and DNA-damage-inducible proteins-interacting protein 1"/>
    <property type="match status" value="1"/>
</dbReference>
<feature type="region of interest" description="Disordered" evidence="5">
    <location>
        <begin position="982"/>
        <end position="1097"/>
    </location>
</feature>
<comment type="caution">
    <text evidence="7">The sequence shown here is derived from an EMBL/GenBank/DDBJ whole genome shotgun (WGS) entry which is preliminary data.</text>
</comment>
<dbReference type="Pfam" id="PF00930">
    <property type="entry name" value="DPPIV_N"/>
    <property type="match status" value="1"/>
</dbReference>
<dbReference type="GO" id="GO:0006508">
    <property type="term" value="P:proteolysis"/>
    <property type="evidence" value="ECO:0007669"/>
    <property type="project" value="InterPro"/>
</dbReference>
<comment type="cofactor">
    <cofactor evidence="1">
        <name>FAD</name>
        <dbReference type="ChEBI" id="CHEBI:57692"/>
    </cofactor>
</comment>
<dbReference type="FunFam" id="2.40.30.10:FF:000021">
    <property type="entry name" value="NADH-cytochrome b5 reductase"/>
    <property type="match status" value="1"/>
</dbReference>
<dbReference type="InterPro" id="IPR017938">
    <property type="entry name" value="Riboflavin_synthase-like_b-brl"/>
</dbReference>
<keyword evidence="3" id="KW-0274">FAD</keyword>
<dbReference type="PRINTS" id="PR00371">
    <property type="entry name" value="FPNCR"/>
</dbReference>
<proteinExistence type="predicted"/>
<protein>
    <recommendedName>
        <fullName evidence="6">FAD-binding FR-type domain-containing protein</fullName>
    </recommendedName>
</protein>
<dbReference type="InterPro" id="IPR001433">
    <property type="entry name" value="OxRdtase_FAD/NAD-bd"/>
</dbReference>
<feature type="compositionally biased region" description="Basic and acidic residues" evidence="5">
    <location>
        <begin position="1056"/>
        <end position="1070"/>
    </location>
</feature>
<dbReference type="GO" id="GO:0005634">
    <property type="term" value="C:nucleus"/>
    <property type="evidence" value="ECO:0007669"/>
    <property type="project" value="InterPro"/>
</dbReference>
<dbReference type="InterPro" id="IPR001709">
    <property type="entry name" value="Flavoprot_Pyr_Nucl_cyt_Rdtase"/>
</dbReference>
<reference evidence="7" key="2">
    <citation type="submission" date="2021-08" db="EMBL/GenBank/DDBJ databases">
        <authorList>
            <person name="Eriksson T."/>
        </authorList>
    </citation>
    <scope>NUCLEOTIDE SEQUENCE</scope>
    <source>
        <strain evidence="7">Stoneville</strain>
        <tissue evidence="7">Whole head</tissue>
    </source>
</reference>
<dbReference type="Pfam" id="PF00326">
    <property type="entry name" value="Peptidase_S9"/>
    <property type="match status" value="1"/>
</dbReference>
<organism evidence="7 8">
    <name type="scientific">Tenebrio molitor</name>
    <name type="common">Yellow mealworm beetle</name>
    <dbReference type="NCBI Taxonomy" id="7067"/>
    <lineage>
        <taxon>Eukaryota</taxon>
        <taxon>Metazoa</taxon>
        <taxon>Ecdysozoa</taxon>
        <taxon>Arthropoda</taxon>
        <taxon>Hexapoda</taxon>
        <taxon>Insecta</taxon>
        <taxon>Pterygota</taxon>
        <taxon>Neoptera</taxon>
        <taxon>Endopterygota</taxon>
        <taxon>Coleoptera</taxon>
        <taxon>Polyphaga</taxon>
        <taxon>Cucujiformia</taxon>
        <taxon>Tenebrionidae</taxon>
        <taxon>Tenebrio</taxon>
    </lineage>
</organism>
<dbReference type="PANTHER" id="PTHR11731">
    <property type="entry name" value="PROTEASE FAMILY S9B,C DIPEPTIDYL-PEPTIDASE IV-RELATED"/>
    <property type="match status" value="1"/>
</dbReference>
<dbReference type="PRINTS" id="PR00406">
    <property type="entry name" value="CYTB5RDTASE"/>
</dbReference>
<evidence type="ECO:0000256" key="3">
    <source>
        <dbReference type="ARBA" id="ARBA00022827"/>
    </source>
</evidence>
<dbReference type="InterPro" id="IPR008333">
    <property type="entry name" value="Cbr1-like_FAD-bd_dom"/>
</dbReference>
<dbReference type="Gene3D" id="3.40.50.80">
    <property type="entry name" value="Nucleotide-binding domain of ferredoxin-NADP reductase (FNR) module"/>
    <property type="match status" value="1"/>
</dbReference>
<dbReference type="InterPro" id="IPR018472">
    <property type="entry name" value="Ribosomal_mL64"/>
</dbReference>
<dbReference type="Proteomes" id="UP000719412">
    <property type="component" value="Unassembled WGS sequence"/>
</dbReference>
<dbReference type="InterPro" id="IPR029058">
    <property type="entry name" value="AB_hydrolase_fold"/>
</dbReference>
<keyword evidence="2" id="KW-0285">Flavoprotein</keyword>
<sequence>MQGKNLVGAATRYIAGRNAVQTVYWRGVKRGVYRILYEEVDDGDVKIVCFPSSQSDTGEVEEFRFPRAGCANSKSYLKMVEFKINDHRQIVDVCMLELQFSLSMLFPWMEYIVRVGWTPDSEYIWVQLLDRRQQKLDLVLLSLSNFTEVLPMYDDTTTVHLGSPVVQVIYSQESRIWVNVHDLLCFLPSNDHNNEVQFIWASEDTGYRHLYLITSQIIPYTNGVTESTEPMDYVFLQPKILSKVALTSGEWEVLAQNVWVDYERQLVYFMGLKETPLEKHLYVDCTMIVTVYSNIQKPPACQVFRITHTDWTVEGVTLTPIGYLLESTALANNNYCPELYTHEISSGNVLYAMVFKPHNFEHGKKYPTVLNIYGGPEVQLVSNSFKGMRQLRMHMLAARGYCVVSIDSRGSQHRGLLFESHIKRRMGTVELDDQVEVLKWLADSLDFIDLNRVAIHGWSYGGYLSLMGLIHYSDIFKIAIAGAPVTNWNLYDTGYTERYMDLPEHNPQGYIEGSVLNYINKFPDEYFWLQENGYNNHPINIFLLLYLLLGKKKILLEDPQAKYSLPLIEKEEISHDTRRFRFGLPTKDHVLGLPIGQHIHLSAKIGDDLIIRSYTPVSSDDDYGYVDLVVKVYFKNVHPRFPEGGKMSQHLESLKIGDTIEVRGPSGRLQYLGHGNFSIKKLRKDPPQTITVNKVSMIAGGTGITPMLQLVRHITKDSTDKTKLRLVFANQTEKDILVRKELEEVVAKHPDQFELWYTLDTPGDDWKYSSGFINEKMIQEHLFPPTNDNIVLMLREHDRNFLFEKNPYPEPTIWYHGTLKYMRRLYGRYGEASGVNPSICWPVKEELEETQEYERVAHPFTIPHMIEEAKKKRQEKHEEIMLKQQQMVKKMEKLEDMKQDLYNRIRKKENEAFAAKERKERLIEEVRMHFGYTVDPRDEKFKEMLEKKEKEQKKAMKEAKRKARDENLYQDLYNIPQAVFDDALRENEVESENEEIEKEMEIELEDNGEEFIPADTDDESENEESDSGQPEEVDLDSSFESSGESDIEDIQPSTSVKDKKTSKTKQDKSMFKRKLQKPRVSIEYEVEREEPKPTSTY</sequence>
<evidence type="ECO:0000256" key="5">
    <source>
        <dbReference type="SAM" id="MobiDB-lite"/>
    </source>
</evidence>
<dbReference type="Gene3D" id="3.40.50.1820">
    <property type="entry name" value="alpha/beta hydrolase"/>
    <property type="match status" value="1"/>
</dbReference>
<feature type="compositionally biased region" description="Acidic residues" evidence="5">
    <location>
        <begin position="989"/>
        <end position="1009"/>
    </location>
</feature>
<dbReference type="InterPro" id="IPR017927">
    <property type="entry name" value="FAD-bd_FR_type"/>
</dbReference>
<gene>
    <name evidence="7" type="ORF">GEV33_009771</name>
</gene>
<dbReference type="GO" id="GO:0008236">
    <property type="term" value="F:serine-type peptidase activity"/>
    <property type="evidence" value="ECO:0007669"/>
    <property type="project" value="InterPro"/>
</dbReference>
<evidence type="ECO:0000256" key="2">
    <source>
        <dbReference type="ARBA" id="ARBA00022630"/>
    </source>
</evidence>
<dbReference type="PROSITE" id="PS51384">
    <property type="entry name" value="FAD_FR"/>
    <property type="match status" value="1"/>
</dbReference>
<keyword evidence="8" id="KW-1185">Reference proteome</keyword>
<dbReference type="PANTHER" id="PTHR11731:SF193">
    <property type="entry name" value="DIPEPTIDYL PEPTIDASE 9"/>
    <property type="match status" value="1"/>
</dbReference>
<feature type="domain" description="FAD-binding FR-type" evidence="6">
    <location>
        <begin position="560"/>
        <end position="672"/>
    </location>
</feature>